<reference evidence="2" key="1">
    <citation type="journal article" date="2020" name="Stud. Mycol.">
        <title>101 Dothideomycetes genomes: a test case for predicting lifestyles and emergence of pathogens.</title>
        <authorList>
            <person name="Haridas S."/>
            <person name="Albert R."/>
            <person name="Binder M."/>
            <person name="Bloem J."/>
            <person name="Labutti K."/>
            <person name="Salamov A."/>
            <person name="Andreopoulos B."/>
            <person name="Baker S."/>
            <person name="Barry K."/>
            <person name="Bills G."/>
            <person name="Bluhm B."/>
            <person name="Cannon C."/>
            <person name="Castanera R."/>
            <person name="Culley D."/>
            <person name="Daum C."/>
            <person name="Ezra D."/>
            <person name="Gonzalez J."/>
            <person name="Henrissat B."/>
            <person name="Kuo A."/>
            <person name="Liang C."/>
            <person name="Lipzen A."/>
            <person name="Lutzoni F."/>
            <person name="Magnuson J."/>
            <person name="Mondo S."/>
            <person name="Nolan M."/>
            <person name="Ohm R."/>
            <person name="Pangilinan J."/>
            <person name="Park H.-J."/>
            <person name="Ramirez L."/>
            <person name="Alfaro M."/>
            <person name="Sun H."/>
            <person name="Tritt A."/>
            <person name="Yoshinaga Y."/>
            <person name="Zwiers L.-H."/>
            <person name="Turgeon B."/>
            <person name="Goodwin S."/>
            <person name="Spatafora J."/>
            <person name="Crous P."/>
            <person name="Grigoriev I."/>
        </authorList>
    </citation>
    <scope>NUCLEOTIDE SEQUENCE</scope>
    <source>
        <strain evidence="2">CBS 480.64</strain>
    </source>
</reference>
<evidence type="ECO:0000313" key="2">
    <source>
        <dbReference type="EMBL" id="KAF2859759.1"/>
    </source>
</evidence>
<keyword evidence="3" id="KW-1185">Reference proteome</keyword>
<dbReference type="EMBL" id="MU005989">
    <property type="protein sequence ID" value="KAF2859759.1"/>
    <property type="molecule type" value="Genomic_DNA"/>
</dbReference>
<feature type="region of interest" description="Disordered" evidence="1">
    <location>
        <begin position="80"/>
        <end position="104"/>
    </location>
</feature>
<gene>
    <name evidence="2" type="ORF">K470DRAFT_271330</name>
</gene>
<evidence type="ECO:0000256" key="1">
    <source>
        <dbReference type="SAM" id="MobiDB-lite"/>
    </source>
</evidence>
<name>A0A6A7BYH6_9PEZI</name>
<feature type="compositionally biased region" description="Acidic residues" evidence="1">
    <location>
        <begin position="95"/>
        <end position="104"/>
    </location>
</feature>
<proteinExistence type="predicted"/>
<evidence type="ECO:0000313" key="3">
    <source>
        <dbReference type="Proteomes" id="UP000799421"/>
    </source>
</evidence>
<accession>A0A6A7BYH6</accession>
<dbReference type="Proteomes" id="UP000799421">
    <property type="component" value="Unassembled WGS sequence"/>
</dbReference>
<sequence>MTPDRHRAPRISTPETGGRWLPPKAVGGNQRQQTWSYYFDGSNCQVSGIPPDSHLYSSFSIYHDHGHFFTVAHDATMSKVGDGKENSAAMGSGSDSEDSPVGEDDAAQWSTLSFRIVPPYIQVGQFLEHRRLPLRRPDQKWTKFLLTDAYQASLESHETEGLIGELALLLALLALAIPDQQMNDILPSCVKRYLSANLKHLVCRGAGWVDRRGIVVSVFLAETTSVEALREFERGAMGPLFL</sequence>
<organism evidence="2 3">
    <name type="scientific">Piedraia hortae CBS 480.64</name>
    <dbReference type="NCBI Taxonomy" id="1314780"/>
    <lineage>
        <taxon>Eukaryota</taxon>
        <taxon>Fungi</taxon>
        <taxon>Dikarya</taxon>
        <taxon>Ascomycota</taxon>
        <taxon>Pezizomycotina</taxon>
        <taxon>Dothideomycetes</taxon>
        <taxon>Dothideomycetidae</taxon>
        <taxon>Capnodiales</taxon>
        <taxon>Piedraiaceae</taxon>
        <taxon>Piedraia</taxon>
    </lineage>
</organism>
<feature type="region of interest" description="Disordered" evidence="1">
    <location>
        <begin position="1"/>
        <end position="28"/>
    </location>
</feature>
<dbReference type="OrthoDB" id="5243686at2759"/>
<protein>
    <submittedName>
        <fullName evidence="2">Uncharacterized protein</fullName>
    </submittedName>
</protein>
<dbReference type="AlphaFoldDB" id="A0A6A7BYH6"/>